<dbReference type="PANTHER" id="PTHR10003">
    <property type="entry name" value="SUPEROXIDE DISMUTASE CU-ZN -RELATED"/>
    <property type="match status" value="1"/>
</dbReference>
<proteinExistence type="inferred from homology"/>
<evidence type="ECO:0000259" key="3">
    <source>
        <dbReference type="Pfam" id="PF00080"/>
    </source>
</evidence>
<evidence type="ECO:0000256" key="2">
    <source>
        <dbReference type="SAM" id="SignalP"/>
    </source>
</evidence>
<comment type="similarity">
    <text evidence="1">Belongs to the Cu-Zn superoxide dismutase family.</text>
</comment>
<dbReference type="InterPro" id="IPR036423">
    <property type="entry name" value="SOD-like_Cu/Zn_dom_sf"/>
</dbReference>
<feature type="domain" description="Superoxide dismutase copper/zinc binding" evidence="3">
    <location>
        <begin position="46"/>
        <end position="180"/>
    </location>
</feature>
<dbReference type="Pfam" id="PF00080">
    <property type="entry name" value="Sod_Cu"/>
    <property type="match status" value="1"/>
</dbReference>
<dbReference type="Gene3D" id="2.60.40.200">
    <property type="entry name" value="Superoxide dismutase, copper/zinc binding domain"/>
    <property type="match status" value="1"/>
</dbReference>
<organism evidence="4 5">
    <name type="scientific">Thauera mechernichensis</name>
    <dbReference type="NCBI Taxonomy" id="82788"/>
    <lineage>
        <taxon>Bacteria</taxon>
        <taxon>Pseudomonadati</taxon>
        <taxon>Pseudomonadota</taxon>
        <taxon>Betaproteobacteria</taxon>
        <taxon>Rhodocyclales</taxon>
        <taxon>Zoogloeaceae</taxon>
        <taxon>Thauera</taxon>
    </lineage>
</organism>
<dbReference type="InterPro" id="IPR024134">
    <property type="entry name" value="SOD_Cu/Zn_/chaperone"/>
</dbReference>
<comment type="caution">
    <text evidence="4">The sequence shown here is derived from an EMBL/GenBank/DDBJ whole genome shotgun (WGS) entry which is preliminary data.</text>
</comment>
<evidence type="ECO:0000313" key="5">
    <source>
        <dbReference type="Proteomes" id="UP001597158"/>
    </source>
</evidence>
<dbReference type="Proteomes" id="UP001597158">
    <property type="component" value="Unassembled WGS sequence"/>
</dbReference>
<keyword evidence="5" id="KW-1185">Reference proteome</keyword>
<feature type="chain" id="PRO_5047541317" evidence="2">
    <location>
        <begin position="30"/>
        <end position="183"/>
    </location>
</feature>
<dbReference type="CDD" id="cd00305">
    <property type="entry name" value="Cu-Zn_Superoxide_Dismutase"/>
    <property type="match status" value="1"/>
</dbReference>
<keyword evidence="2" id="KW-0732">Signal</keyword>
<gene>
    <name evidence="4" type="ORF">ACFQ4M_11420</name>
</gene>
<evidence type="ECO:0000313" key="4">
    <source>
        <dbReference type="EMBL" id="MFD1264195.1"/>
    </source>
</evidence>
<feature type="signal peptide" evidence="2">
    <location>
        <begin position="1"/>
        <end position="29"/>
    </location>
</feature>
<dbReference type="SUPFAM" id="SSF49329">
    <property type="entry name" value="Cu,Zn superoxide dismutase-like"/>
    <property type="match status" value="1"/>
</dbReference>
<sequence length="183" mass="18792">MRTTRSLALTLSLSVLTASLAILSSPATAAERATATIIDRDGKAVGAATLTEGPHGVLIHVAAKGLPPGPKAIHIHSVGTCEDPDKGFVASKGHLNPHAKPHGLMNPEGPDAGDLPNLFVHADGSVEAEFFTTLASLTGAGERARILDEDGAALVIHENRDDHLSQPIGGAGPRLFCGVIEAQ</sequence>
<reference evidence="5" key="1">
    <citation type="journal article" date="2019" name="Int. J. Syst. Evol. Microbiol.">
        <title>The Global Catalogue of Microorganisms (GCM) 10K type strain sequencing project: providing services to taxonomists for standard genome sequencing and annotation.</title>
        <authorList>
            <consortium name="The Broad Institute Genomics Platform"/>
            <consortium name="The Broad Institute Genome Sequencing Center for Infectious Disease"/>
            <person name="Wu L."/>
            <person name="Ma J."/>
        </authorList>
    </citation>
    <scope>NUCLEOTIDE SEQUENCE [LARGE SCALE GENOMIC DNA]</scope>
    <source>
        <strain evidence="5">CCUG 48884</strain>
    </source>
</reference>
<dbReference type="InterPro" id="IPR001424">
    <property type="entry name" value="SOD_Cu_Zn_dom"/>
</dbReference>
<name>A0ABW3WEC6_9RHOO</name>
<dbReference type="RefSeq" id="WP_002939436.1">
    <property type="nucleotide sequence ID" value="NZ_JARQZE010000002.1"/>
</dbReference>
<evidence type="ECO:0000256" key="1">
    <source>
        <dbReference type="ARBA" id="ARBA00010457"/>
    </source>
</evidence>
<dbReference type="EMBL" id="JBHTMC010000024">
    <property type="protein sequence ID" value="MFD1264195.1"/>
    <property type="molecule type" value="Genomic_DNA"/>
</dbReference>
<accession>A0ABW3WEC6</accession>
<protein>
    <submittedName>
        <fullName evidence="4">Superoxide dismutase family protein</fullName>
    </submittedName>
</protein>